<dbReference type="Proteomes" id="UP000294847">
    <property type="component" value="Chromosome 3"/>
</dbReference>
<proteinExistence type="predicted"/>
<evidence type="ECO:0000256" key="2">
    <source>
        <dbReference type="SAM" id="MobiDB-lite"/>
    </source>
</evidence>
<organism evidence="3 4">
    <name type="scientific">Pyricularia oryzae</name>
    <name type="common">Rice blast fungus</name>
    <name type="synonym">Magnaporthe oryzae</name>
    <dbReference type="NCBI Taxonomy" id="318829"/>
    <lineage>
        <taxon>Eukaryota</taxon>
        <taxon>Fungi</taxon>
        <taxon>Dikarya</taxon>
        <taxon>Ascomycota</taxon>
        <taxon>Pezizomycotina</taxon>
        <taxon>Sordariomycetes</taxon>
        <taxon>Sordariomycetidae</taxon>
        <taxon>Magnaporthales</taxon>
        <taxon>Pyriculariaceae</taxon>
        <taxon>Pyricularia</taxon>
    </lineage>
</organism>
<dbReference type="Pfam" id="PF07859">
    <property type="entry name" value="Abhydrolase_3"/>
    <property type="match status" value="1"/>
</dbReference>
<dbReference type="InterPro" id="IPR029058">
    <property type="entry name" value="AB_hydrolase_fold"/>
</dbReference>
<dbReference type="EMBL" id="CP034206">
    <property type="protein sequence ID" value="QBZ59163.1"/>
    <property type="molecule type" value="Genomic_DNA"/>
</dbReference>
<dbReference type="PANTHER" id="PTHR48081:SF8">
    <property type="entry name" value="ALPHA_BETA HYDROLASE FOLD-3 DOMAIN-CONTAINING PROTEIN-RELATED"/>
    <property type="match status" value="1"/>
</dbReference>
<sequence length="369" mass="39963">MGDQQVYPQPPYPLHDSIKDKLDPEYVEFYNKYLLNAPQVHYQPVAASRVGGKIIPVKAPLAAFPSQNPRTDKLSTQNQGGTDPVPVGKTIDKAIPRQETTGPDVRVRAFVPAGQPPSPSGWPVFLWYHGGGWVLGNIDSENSLCSSICARARCVVVTTDYRLAPEHPFPAAVHDAWEAALWVATGAAAPALGEPLDLAKVAVGGSSAGGNLAAVVTQRALRHEAFARAGLFRFQLLVVPVTDNTASVETSTTYAEYEHTAALPVDKMLWYRRHYLPDRADWASVEASPLFADADTFAKLPPALVVVAGLDVLRWEGEEYARKLRDAGVEAEVKVIEGVPHPFIVMDAVLQKGKEGVDFVCERLAAVLA</sequence>
<dbReference type="AlphaFoldDB" id="A0A4P7N9H5"/>
<protein>
    <submittedName>
        <fullName evidence="3">Uncharacterized protein</fullName>
    </submittedName>
</protein>
<gene>
    <name evidence="3" type="ORF">PoMZ_04123</name>
</gene>
<feature type="region of interest" description="Disordered" evidence="2">
    <location>
        <begin position="66"/>
        <end position="89"/>
    </location>
</feature>
<evidence type="ECO:0000313" key="4">
    <source>
        <dbReference type="Proteomes" id="UP000294847"/>
    </source>
</evidence>
<evidence type="ECO:0000313" key="3">
    <source>
        <dbReference type="EMBL" id="QBZ59163.1"/>
    </source>
</evidence>
<dbReference type="SUPFAM" id="SSF53474">
    <property type="entry name" value="alpha/beta-Hydrolases"/>
    <property type="match status" value="1"/>
</dbReference>
<accession>A0A4P7N9H5</accession>
<dbReference type="PANTHER" id="PTHR48081">
    <property type="entry name" value="AB HYDROLASE SUPERFAMILY PROTEIN C4A8.06C"/>
    <property type="match status" value="1"/>
</dbReference>
<dbReference type="Gene3D" id="3.40.50.1820">
    <property type="entry name" value="alpha/beta hydrolase"/>
    <property type="match status" value="1"/>
</dbReference>
<dbReference type="InterPro" id="IPR013094">
    <property type="entry name" value="AB_hydrolase_3"/>
</dbReference>
<dbReference type="InterPro" id="IPR050300">
    <property type="entry name" value="GDXG_lipolytic_enzyme"/>
</dbReference>
<dbReference type="GO" id="GO:0016787">
    <property type="term" value="F:hydrolase activity"/>
    <property type="evidence" value="ECO:0007669"/>
    <property type="project" value="UniProtKB-KW"/>
</dbReference>
<reference evidence="3 4" key="1">
    <citation type="journal article" date="2019" name="Mol. Biol. Evol.">
        <title>Blast fungal genomes show frequent chromosomal changes, gene gains and losses, and effector gene turnover.</title>
        <authorList>
            <person name="Gomez Luciano L.B."/>
            <person name="Jason Tsai I."/>
            <person name="Chuma I."/>
            <person name="Tosa Y."/>
            <person name="Chen Y.H."/>
            <person name="Li J.Y."/>
            <person name="Li M.Y."/>
            <person name="Jade Lu M.Y."/>
            <person name="Nakayashiki H."/>
            <person name="Li W.H."/>
        </authorList>
    </citation>
    <scope>NUCLEOTIDE SEQUENCE [LARGE SCALE GENOMIC DNA]</scope>
    <source>
        <strain evidence="3">MZ5-1-6</strain>
    </source>
</reference>
<name>A0A4P7N9H5_PYROR</name>
<feature type="compositionally biased region" description="Polar residues" evidence="2">
    <location>
        <begin position="66"/>
        <end position="81"/>
    </location>
</feature>
<keyword evidence="1" id="KW-0378">Hydrolase</keyword>
<evidence type="ECO:0000256" key="1">
    <source>
        <dbReference type="ARBA" id="ARBA00022801"/>
    </source>
</evidence>